<dbReference type="SUPFAM" id="SSF55455">
    <property type="entry name" value="SRF-like"/>
    <property type="match status" value="1"/>
</dbReference>
<dbReference type="GO" id="GO:0046983">
    <property type="term" value="F:protein dimerization activity"/>
    <property type="evidence" value="ECO:0007669"/>
    <property type="project" value="InterPro"/>
</dbReference>
<dbReference type="InterPro" id="IPR002100">
    <property type="entry name" value="TF_MADSbox"/>
</dbReference>
<dbReference type="PROSITE" id="PS50066">
    <property type="entry name" value="MADS_BOX_2"/>
    <property type="match status" value="1"/>
</dbReference>
<dbReference type="GO" id="GO:0000978">
    <property type="term" value="F:RNA polymerase II cis-regulatory region sequence-specific DNA binding"/>
    <property type="evidence" value="ECO:0007669"/>
    <property type="project" value="TreeGrafter"/>
</dbReference>
<evidence type="ECO:0000313" key="9">
    <source>
        <dbReference type="Proteomes" id="UP000655225"/>
    </source>
</evidence>
<protein>
    <recommendedName>
        <fullName evidence="7">MADS-box domain-containing protein</fullName>
    </recommendedName>
</protein>
<keyword evidence="3" id="KW-0238">DNA-binding</keyword>
<dbReference type="PRINTS" id="PR00404">
    <property type="entry name" value="MADSDOMAIN"/>
</dbReference>
<evidence type="ECO:0000313" key="8">
    <source>
        <dbReference type="EMBL" id="KAF8403497.1"/>
    </source>
</evidence>
<dbReference type="GO" id="GO:0000981">
    <property type="term" value="F:DNA-binding transcription factor activity, RNA polymerase II-specific"/>
    <property type="evidence" value="ECO:0007669"/>
    <property type="project" value="TreeGrafter"/>
</dbReference>
<keyword evidence="9" id="KW-1185">Reference proteome</keyword>
<accession>A0A834ZBE1</accession>
<dbReference type="PANTHER" id="PTHR11945:SF629">
    <property type="entry name" value="OS02G0164450 PROTEIN"/>
    <property type="match status" value="1"/>
</dbReference>
<dbReference type="EMBL" id="JABCRI010000007">
    <property type="protein sequence ID" value="KAF8403497.1"/>
    <property type="molecule type" value="Genomic_DNA"/>
</dbReference>
<evidence type="ECO:0000256" key="1">
    <source>
        <dbReference type="ARBA" id="ARBA00004123"/>
    </source>
</evidence>
<proteinExistence type="predicted"/>
<keyword evidence="4" id="KW-0804">Transcription</keyword>
<gene>
    <name evidence="8" type="ORF">HHK36_011601</name>
</gene>
<evidence type="ECO:0000256" key="6">
    <source>
        <dbReference type="SAM" id="MobiDB-lite"/>
    </source>
</evidence>
<dbReference type="PANTHER" id="PTHR11945">
    <property type="entry name" value="MADS BOX PROTEIN"/>
    <property type="match status" value="1"/>
</dbReference>
<feature type="compositionally biased region" description="Low complexity" evidence="6">
    <location>
        <begin position="75"/>
        <end position="84"/>
    </location>
</feature>
<dbReference type="AlphaFoldDB" id="A0A834ZBE1"/>
<dbReference type="InterPro" id="IPR036879">
    <property type="entry name" value="TF_MADSbox_sf"/>
</dbReference>
<comment type="subcellular location">
    <subcellularLocation>
        <location evidence="1">Nucleus</location>
    </subcellularLocation>
</comment>
<evidence type="ECO:0000256" key="3">
    <source>
        <dbReference type="ARBA" id="ARBA00023125"/>
    </source>
</evidence>
<dbReference type="Pfam" id="PF00319">
    <property type="entry name" value="SRF-TF"/>
    <property type="match status" value="1"/>
</dbReference>
<reference evidence="8 9" key="1">
    <citation type="submission" date="2020-04" db="EMBL/GenBank/DDBJ databases">
        <title>Plant Genome Project.</title>
        <authorList>
            <person name="Zhang R.-G."/>
        </authorList>
    </citation>
    <scope>NUCLEOTIDE SEQUENCE [LARGE SCALE GENOMIC DNA]</scope>
    <source>
        <strain evidence="8">YNK0</strain>
        <tissue evidence="8">Leaf</tissue>
    </source>
</reference>
<dbReference type="Gene3D" id="3.40.1810.10">
    <property type="entry name" value="Transcription factor, MADS-box"/>
    <property type="match status" value="1"/>
</dbReference>
<sequence length="429" mass="47242">MGKRKIEIEKIENLEKRNVTFSKRRKGLFKKAAHACLHFGSEIAIVAFSPAGNPFSFGHSSVDSVIDQYLHFHSSSSSNSNLNPKPNPNPNPNQEEGQEKRRFWWEGIDLEQCDDLESLELLKNRLEGLREKASRALSAKNNGTLDAAASTMGSPVIVPDDDAYFVDDPQMIQTSGEELFYSTGVSSSSPVIVSDPQIFQTSGEELFYSTGVSSSSPVIVSDVVDDPQMIQTSGEELFYSTGGSGVSLSSPVIISDDDDVDAYFVDDPQIIRTNEEELFYSTGVSSSSPVIVSDVVDGSQMIQTSGEELSSGSGVLALSQVNDVVDDYLVDEAQAYANEFYASNYHVDRAEANGNELWMEDCLLDEAEVDWMEDYFVDEAEVNGNELWVDEAEAEAEAEANVNELWVEDYLVDEAEVNVADLQSFDFAF</sequence>
<organism evidence="8 9">
    <name type="scientific">Tetracentron sinense</name>
    <name type="common">Spur-leaf</name>
    <dbReference type="NCBI Taxonomy" id="13715"/>
    <lineage>
        <taxon>Eukaryota</taxon>
        <taxon>Viridiplantae</taxon>
        <taxon>Streptophyta</taxon>
        <taxon>Embryophyta</taxon>
        <taxon>Tracheophyta</taxon>
        <taxon>Spermatophyta</taxon>
        <taxon>Magnoliopsida</taxon>
        <taxon>Trochodendrales</taxon>
        <taxon>Trochodendraceae</taxon>
        <taxon>Tetracentron</taxon>
    </lineage>
</organism>
<evidence type="ECO:0000256" key="2">
    <source>
        <dbReference type="ARBA" id="ARBA00023015"/>
    </source>
</evidence>
<evidence type="ECO:0000256" key="4">
    <source>
        <dbReference type="ARBA" id="ARBA00023163"/>
    </source>
</evidence>
<feature type="region of interest" description="Disordered" evidence="6">
    <location>
        <begin position="75"/>
        <end position="98"/>
    </location>
</feature>
<keyword evidence="5" id="KW-0539">Nucleus</keyword>
<dbReference type="SMART" id="SM00432">
    <property type="entry name" value="MADS"/>
    <property type="match status" value="1"/>
</dbReference>
<evidence type="ECO:0000256" key="5">
    <source>
        <dbReference type="ARBA" id="ARBA00023242"/>
    </source>
</evidence>
<feature type="domain" description="MADS-box" evidence="7">
    <location>
        <begin position="1"/>
        <end position="61"/>
    </location>
</feature>
<name>A0A834ZBE1_TETSI</name>
<dbReference type="OrthoDB" id="2284405at2759"/>
<comment type="caution">
    <text evidence="8">The sequence shown here is derived from an EMBL/GenBank/DDBJ whole genome shotgun (WGS) entry which is preliminary data.</text>
</comment>
<keyword evidence="2" id="KW-0805">Transcription regulation</keyword>
<evidence type="ECO:0000259" key="7">
    <source>
        <dbReference type="PROSITE" id="PS50066"/>
    </source>
</evidence>
<dbReference type="GO" id="GO:0005634">
    <property type="term" value="C:nucleus"/>
    <property type="evidence" value="ECO:0007669"/>
    <property type="project" value="UniProtKB-SubCell"/>
</dbReference>
<dbReference type="Proteomes" id="UP000655225">
    <property type="component" value="Unassembled WGS sequence"/>
</dbReference>